<gene>
    <name evidence="1" type="ORF">G3256_09860</name>
</gene>
<dbReference type="Pfam" id="PF04325">
    <property type="entry name" value="DUF465"/>
    <property type="match status" value="1"/>
</dbReference>
<accession>A0A858SUE2</accession>
<organism evidence="1 2">
    <name type="scientific">Roseobacter ponti</name>
    <dbReference type="NCBI Taxonomy" id="1891787"/>
    <lineage>
        <taxon>Bacteria</taxon>
        <taxon>Pseudomonadati</taxon>
        <taxon>Pseudomonadota</taxon>
        <taxon>Alphaproteobacteria</taxon>
        <taxon>Rhodobacterales</taxon>
        <taxon>Roseobacteraceae</taxon>
        <taxon>Roseobacter</taxon>
    </lineage>
</organism>
<dbReference type="EMBL" id="CP048788">
    <property type="protein sequence ID" value="QJF51442.1"/>
    <property type="molecule type" value="Genomic_DNA"/>
</dbReference>
<reference evidence="1 2" key="1">
    <citation type="submission" date="2020-02" db="EMBL/GenBank/DDBJ databases">
        <title>Genome sequence of Roseobacter ponti.</title>
        <authorList>
            <person name="Hollensteiner J."/>
            <person name="Schneider D."/>
            <person name="Poehlein A."/>
            <person name="Daniel R."/>
        </authorList>
    </citation>
    <scope>NUCLEOTIDE SEQUENCE [LARGE SCALE GENOMIC DNA]</scope>
    <source>
        <strain evidence="1 2">DSM 106830</strain>
    </source>
</reference>
<evidence type="ECO:0000313" key="2">
    <source>
        <dbReference type="Proteomes" id="UP000503308"/>
    </source>
</evidence>
<dbReference type="Gene3D" id="6.10.280.50">
    <property type="match status" value="1"/>
</dbReference>
<proteinExistence type="predicted"/>
<dbReference type="InterPro" id="IPR007420">
    <property type="entry name" value="DUF465"/>
</dbReference>
<dbReference type="InterPro" id="IPR038444">
    <property type="entry name" value="DUF465_sf"/>
</dbReference>
<keyword evidence="2" id="KW-1185">Reference proteome</keyword>
<dbReference type="RefSeq" id="WP_169640658.1">
    <property type="nucleotide sequence ID" value="NZ_CP048788.1"/>
</dbReference>
<name>A0A858SUE2_9RHOB</name>
<dbReference type="KEGG" id="rpon:G3256_09860"/>
<sequence>MSHVPHELAADFPDKAGLISSLRQSDSHFARLADAYHEINREVHRAETDVAPVSDEHLTEMRKQRMHLKDQIAARLAKG</sequence>
<evidence type="ECO:0000313" key="1">
    <source>
        <dbReference type="EMBL" id="QJF51442.1"/>
    </source>
</evidence>
<dbReference type="AlphaFoldDB" id="A0A858SUE2"/>
<protein>
    <submittedName>
        <fullName evidence="1">YdcH family protein</fullName>
    </submittedName>
</protein>
<dbReference type="Proteomes" id="UP000503308">
    <property type="component" value="Chromosome"/>
</dbReference>